<evidence type="ECO:0000256" key="1">
    <source>
        <dbReference type="SAM" id="MobiDB-lite"/>
    </source>
</evidence>
<name>A0A1M7G9G2_RUMFL</name>
<evidence type="ECO:0008006" key="4">
    <source>
        <dbReference type="Google" id="ProtNLM"/>
    </source>
</evidence>
<dbReference type="AlphaFoldDB" id="A0A1M7G9G2"/>
<evidence type="ECO:0000313" key="2">
    <source>
        <dbReference type="EMBL" id="SHM12738.1"/>
    </source>
</evidence>
<protein>
    <recommendedName>
        <fullName evidence="4">Helix-turn-helix</fullName>
    </recommendedName>
</protein>
<dbReference type="SUPFAM" id="SSF47413">
    <property type="entry name" value="lambda repressor-like DNA-binding domains"/>
    <property type="match status" value="1"/>
</dbReference>
<dbReference type="CDD" id="cd00093">
    <property type="entry name" value="HTH_XRE"/>
    <property type="match status" value="1"/>
</dbReference>
<dbReference type="Proteomes" id="UP000184394">
    <property type="component" value="Unassembled WGS sequence"/>
</dbReference>
<feature type="region of interest" description="Disordered" evidence="1">
    <location>
        <begin position="1"/>
        <end position="43"/>
    </location>
</feature>
<dbReference type="Gene3D" id="1.10.260.40">
    <property type="entry name" value="lambda repressor-like DNA-binding domains"/>
    <property type="match status" value="1"/>
</dbReference>
<dbReference type="InterPro" id="IPR001387">
    <property type="entry name" value="Cro/C1-type_HTH"/>
</dbReference>
<reference evidence="2 3" key="1">
    <citation type="submission" date="2016-11" db="EMBL/GenBank/DDBJ databases">
        <authorList>
            <person name="Jaros S."/>
            <person name="Januszkiewicz K."/>
            <person name="Wedrychowicz H."/>
        </authorList>
    </citation>
    <scope>NUCLEOTIDE SEQUENCE [LARGE SCALE GENOMIC DNA]</scope>
    <source>
        <strain evidence="2 3">Y1</strain>
    </source>
</reference>
<dbReference type="GO" id="GO:0003677">
    <property type="term" value="F:DNA binding"/>
    <property type="evidence" value="ECO:0007669"/>
    <property type="project" value="InterPro"/>
</dbReference>
<sequence>MENKEITSRNNKNREFEEDKKPKNKKLPEYNKPESFELCTSNTDSNEKDIKDIQEYCDMITNINSERCNTFANTLVYHMRRMEISIEELSEITGLSRTIISDYCKGKKKPEDARNVMTLGIGLELDIESFYDLFKKFNYDIYNNTKQNIAYRYIINSLILSLDECNRILPIFGEDKLPYKRKK</sequence>
<dbReference type="RefSeq" id="WP_072947761.1">
    <property type="nucleotide sequence ID" value="NZ_FRCT01000001.1"/>
</dbReference>
<accession>A0A1M7G9G2</accession>
<organism evidence="2 3">
    <name type="scientific">Ruminococcus flavefaciens</name>
    <dbReference type="NCBI Taxonomy" id="1265"/>
    <lineage>
        <taxon>Bacteria</taxon>
        <taxon>Bacillati</taxon>
        <taxon>Bacillota</taxon>
        <taxon>Clostridia</taxon>
        <taxon>Eubacteriales</taxon>
        <taxon>Oscillospiraceae</taxon>
        <taxon>Ruminococcus</taxon>
    </lineage>
</organism>
<dbReference type="InterPro" id="IPR010982">
    <property type="entry name" value="Lambda_DNA-bd_dom_sf"/>
</dbReference>
<proteinExistence type="predicted"/>
<feature type="compositionally biased region" description="Basic and acidic residues" evidence="1">
    <location>
        <begin position="1"/>
        <end position="35"/>
    </location>
</feature>
<dbReference type="EMBL" id="FRCT01000001">
    <property type="protein sequence ID" value="SHM12738.1"/>
    <property type="molecule type" value="Genomic_DNA"/>
</dbReference>
<gene>
    <name evidence="2" type="ORF">SAMN04487860_101136</name>
</gene>
<evidence type="ECO:0000313" key="3">
    <source>
        <dbReference type="Proteomes" id="UP000184394"/>
    </source>
</evidence>